<gene>
    <name evidence="2" type="ORF">FGO68_gene3529</name>
</gene>
<accession>A0A8J8P3E9</accession>
<dbReference type="EMBL" id="RRYP01002160">
    <property type="protein sequence ID" value="TNV85089.1"/>
    <property type="molecule type" value="Genomic_DNA"/>
</dbReference>
<feature type="compositionally biased region" description="Polar residues" evidence="1">
    <location>
        <begin position="231"/>
        <end position="241"/>
    </location>
</feature>
<feature type="region of interest" description="Disordered" evidence="1">
    <location>
        <begin position="399"/>
        <end position="480"/>
    </location>
</feature>
<name>A0A8J8P3E9_HALGN</name>
<evidence type="ECO:0000313" key="3">
    <source>
        <dbReference type="Proteomes" id="UP000785679"/>
    </source>
</evidence>
<comment type="caution">
    <text evidence="2">The sequence shown here is derived from an EMBL/GenBank/DDBJ whole genome shotgun (WGS) entry which is preliminary data.</text>
</comment>
<dbReference type="Proteomes" id="UP000785679">
    <property type="component" value="Unassembled WGS sequence"/>
</dbReference>
<proteinExistence type="predicted"/>
<sequence>MPKELIDPMNPYNFALLCQDDYDVVVEGIRLGSFTFEDVIKMEGDFRVQEVQEEIESDGECEAKRKRKRGAKQQTLNAYLTNCVMDFKPKRKPPKRREKLLFPQVEENDIVMDEEEEEETKEDEGYVYNERDMLSYQKLVSDKQQESTKLSKFSLKRGKKRCRRRKRKNNIALKKPKLARGDSSGSEYEYKFDKELESSGSNSDDGSEQEFQMEDINQDIQPPLSKRRQSRPTTVSYNQDESFLDDREEIRKERQRRSRPWAQKAPRKQPKQKGKIWEQLGKTLLQLLMRDGEQNNKTQDSAAENLRNSLKTFAPELFKKVEVLTYSKKKLSSRTPQYQGIGPVTPAYQRPQPPLTTPYHINDHKDNNQLILETNEDCHSQDEAENNIKDEYEPPIVVHDKKARSKFNRPVTKSGFKPPQQQNLENKGPMDSYLAKRQTGSESKQDREGGLQNARPILEIISPTNSSGKSSGTKDRTSTDQNFEDLRDSFESNPPNQTYQLNQVETPFMDYGNSLPYFIIDNRLAEILNLGPENLRQTKEDIEYAVCRHCKDINIFEYLKKQILLDHASAFSQFVREQIPDVGDIIKVSDIFFTLRPLFADEIYQPKAIDMMTQEQRHNLLDEIEANIGNFYPSYRHTQNDQNVESRVNHLVNSLSQGCYLNSSQNYNANIYNSTPIKPMLHLSQQAGLFQNNRQRYEDIFNDEAYSQERERDRLI</sequence>
<organism evidence="2 3">
    <name type="scientific">Halteria grandinella</name>
    <dbReference type="NCBI Taxonomy" id="5974"/>
    <lineage>
        <taxon>Eukaryota</taxon>
        <taxon>Sar</taxon>
        <taxon>Alveolata</taxon>
        <taxon>Ciliophora</taxon>
        <taxon>Intramacronucleata</taxon>
        <taxon>Spirotrichea</taxon>
        <taxon>Stichotrichia</taxon>
        <taxon>Sporadotrichida</taxon>
        <taxon>Halteriidae</taxon>
        <taxon>Halteria</taxon>
    </lineage>
</organism>
<evidence type="ECO:0000256" key="1">
    <source>
        <dbReference type="SAM" id="MobiDB-lite"/>
    </source>
</evidence>
<reference evidence="2" key="1">
    <citation type="submission" date="2019-06" db="EMBL/GenBank/DDBJ databases">
        <authorList>
            <person name="Zheng W."/>
        </authorList>
    </citation>
    <scope>NUCLEOTIDE SEQUENCE</scope>
    <source>
        <strain evidence="2">QDHG01</strain>
    </source>
</reference>
<feature type="compositionally biased region" description="Acidic residues" evidence="1">
    <location>
        <begin position="205"/>
        <end position="217"/>
    </location>
</feature>
<feature type="compositionally biased region" description="Basic and acidic residues" evidence="1">
    <location>
        <begin position="188"/>
        <end position="197"/>
    </location>
</feature>
<dbReference type="AlphaFoldDB" id="A0A8J8P3E9"/>
<feature type="compositionally biased region" description="Basic residues" evidence="1">
    <location>
        <begin position="253"/>
        <end position="274"/>
    </location>
</feature>
<keyword evidence="3" id="KW-1185">Reference proteome</keyword>
<protein>
    <submittedName>
        <fullName evidence="2">Uncharacterized protein</fullName>
    </submittedName>
</protein>
<feature type="region of interest" description="Disordered" evidence="1">
    <location>
        <begin position="147"/>
        <end position="276"/>
    </location>
</feature>
<feature type="compositionally biased region" description="Basic residues" evidence="1">
    <location>
        <begin position="154"/>
        <end position="178"/>
    </location>
</feature>
<evidence type="ECO:0000313" key="2">
    <source>
        <dbReference type="EMBL" id="TNV85089.1"/>
    </source>
</evidence>
<feature type="compositionally biased region" description="Polar residues" evidence="1">
    <location>
        <begin position="462"/>
        <end position="471"/>
    </location>
</feature>